<dbReference type="Proteomes" id="UP000092377">
    <property type="component" value="Unassembled WGS sequence"/>
</dbReference>
<accession>A0A1B8HFE5</accession>
<organism evidence="1 2">
    <name type="scientific">Morganella psychrotolerans</name>
    <dbReference type="NCBI Taxonomy" id="368603"/>
    <lineage>
        <taxon>Bacteria</taxon>
        <taxon>Pseudomonadati</taxon>
        <taxon>Pseudomonadota</taxon>
        <taxon>Gammaproteobacteria</taxon>
        <taxon>Enterobacterales</taxon>
        <taxon>Morganellaceae</taxon>
        <taxon>Morganella</taxon>
    </lineage>
</organism>
<evidence type="ECO:0000313" key="1">
    <source>
        <dbReference type="EMBL" id="OBU07789.1"/>
    </source>
</evidence>
<evidence type="ECO:0000313" key="2">
    <source>
        <dbReference type="Proteomes" id="UP000092377"/>
    </source>
</evidence>
<protein>
    <submittedName>
        <fullName evidence="1">Uncharacterized protein</fullName>
    </submittedName>
</protein>
<gene>
    <name evidence="1" type="ORF">AYY18_06110</name>
</gene>
<name>A0A1B8HFE5_9GAMM</name>
<dbReference type="OrthoDB" id="6459289at2"/>
<reference evidence="2" key="1">
    <citation type="submission" date="2016-06" db="EMBL/GenBank/DDBJ databases">
        <authorList>
            <person name="Butler K."/>
        </authorList>
    </citation>
    <scope>NUCLEOTIDE SEQUENCE [LARGE SCALE GENOMIC DNA]</scope>
    <source>
        <strain evidence="2">GCSL-Mp20</strain>
    </source>
</reference>
<comment type="caution">
    <text evidence="1">The sequence shown here is derived from an EMBL/GenBank/DDBJ whole genome shotgun (WGS) entry which is preliminary data.</text>
</comment>
<dbReference type="RefSeq" id="WP_067403066.1">
    <property type="nucleotide sequence ID" value="NZ_LZEY01000023.1"/>
</dbReference>
<dbReference type="EMBL" id="LZEY01000023">
    <property type="protein sequence ID" value="OBU07789.1"/>
    <property type="molecule type" value="Genomic_DNA"/>
</dbReference>
<sequence>MQTEPTITTSNMSVDDVTVWITEKAKDINHLQSLRADREKAISDHERKLNRFDEDIADYEARCALTVKTQ</sequence>
<dbReference type="AlphaFoldDB" id="A0A1B8HFE5"/>
<proteinExistence type="predicted"/>
<keyword evidence="2" id="KW-1185">Reference proteome</keyword>